<feature type="transmembrane region" description="Helical" evidence="5">
    <location>
        <begin position="134"/>
        <end position="152"/>
    </location>
</feature>
<gene>
    <name evidence="7" type="ORF">H9873_03825</name>
</gene>
<keyword evidence="2 5" id="KW-0812">Transmembrane</keyword>
<evidence type="ECO:0000313" key="8">
    <source>
        <dbReference type="Proteomes" id="UP000824263"/>
    </source>
</evidence>
<feature type="transmembrane region" description="Helical" evidence="5">
    <location>
        <begin position="21"/>
        <end position="43"/>
    </location>
</feature>
<proteinExistence type="predicted"/>
<dbReference type="Proteomes" id="UP000824263">
    <property type="component" value="Unassembled WGS sequence"/>
</dbReference>
<feature type="transmembrane region" description="Helical" evidence="5">
    <location>
        <begin position="353"/>
        <end position="373"/>
    </location>
</feature>
<dbReference type="Pfam" id="PF00916">
    <property type="entry name" value="Sulfate_transp"/>
    <property type="match status" value="1"/>
</dbReference>
<evidence type="ECO:0000313" key="7">
    <source>
        <dbReference type="EMBL" id="HIW83434.1"/>
    </source>
</evidence>
<dbReference type="GO" id="GO:0055085">
    <property type="term" value="P:transmembrane transport"/>
    <property type="evidence" value="ECO:0007669"/>
    <property type="project" value="InterPro"/>
</dbReference>
<feature type="transmembrane region" description="Helical" evidence="5">
    <location>
        <begin position="179"/>
        <end position="197"/>
    </location>
</feature>
<dbReference type="AlphaFoldDB" id="A0A9D1R8X5"/>
<feature type="transmembrane region" description="Helical" evidence="5">
    <location>
        <begin position="385"/>
        <end position="414"/>
    </location>
</feature>
<dbReference type="InterPro" id="IPR011547">
    <property type="entry name" value="SLC26A/SulP_dom"/>
</dbReference>
<feature type="transmembrane region" description="Helical" evidence="5">
    <location>
        <begin position="101"/>
        <end position="122"/>
    </location>
</feature>
<dbReference type="Pfam" id="PF01740">
    <property type="entry name" value="STAS"/>
    <property type="match status" value="1"/>
</dbReference>
<feature type="transmembrane region" description="Helical" evidence="5">
    <location>
        <begin position="49"/>
        <end position="67"/>
    </location>
</feature>
<feature type="domain" description="STAS" evidence="6">
    <location>
        <begin position="443"/>
        <end position="555"/>
    </location>
</feature>
<organism evidence="7 8">
    <name type="scientific">Candidatus Dorea gallistercoris</name>
    <dbReference type="NCBI Taxonomy" id="2838542"/>
    <lineage>
        <taxon>Bacteria</taxon>
        <taxon>Bacillati</taxon>
        <taxon>Bacillota</taxon>
        <taxon>Clostridia</taxon>
        <taxon>Lachnospirales</taxon>
        <taxon>Lachnospiraceae</taxon>
        <taxon>Dorea</taxon>
    </lineage>
</organism>
<sequence length="567" mass="61172">MPKKKAKGLFSTLWGYSIRYLPKDIFVGIIIAAVSIPISMGYAEVSGLPPVYGLYGSVVPIIVFAAVTGSRQFILGVDATPAALVGSTLASLGIVGGTPEAMAFVPMMALFTCLWLLLFYLLKAGRIVDFISSPVMGGFISGIGIEIILMQIPKLLGGTVEAGEAPELVMHILETAEEVNPVALLLGIVSLVIILLANRLIPKFPMPIFVMAGGAVLTAVFHLEQYEVALLSHVDPGFSGLVLPAFGSVELTHVAGRSLMVAAVVMAETLLAENEFALKNGYKIDENREILACALGNGAAALTGSCPVNGSISRTSMNDQYGGHTQLVSVTAGIVMLVLLFTGTGFIEYLPVPVLTAIVICALTKVVEVHLAVRLWKVRKRDFGIFVAAMLGVLFLGTVYGVVIGMILSFIVVITEVVVEVTNPPRAFLGKIPGREGLFDIRENEEAEAPEHMVIYRFGERLFFANIKIFQQDIENSIREDTKAVIVRAAPISSIDLTAADRLEILAENLKKQGIQFYLTEASRHLEEELKFMGNGSLIREGRILPTVEEAVRKVREEEAVEETEAE</sequence>
<evidence type="ECO:0000256" key="5">
    <source>
        <dbReference type="SAM" id="Phobius"/>
    </source>
</evidence>
<dbReference type="SUPFAM" id="SSF52091">
    <property type="entry name" value="SpoIIaa-like"/>
    <property type="match status" value="1"/>
</dbReference>
<dbReference type="CDD" id="cd07042">
    <property type="entry name" value="STAS_SulP_like_sulfate_transporter"/>
    <property type="match status" value="1"/>
</dbReference>
<name>A0A9D1R8X5_9FIRM</name>
<comment type="caution">
    <text evidence="7">The sequence shown here is derived from an EMBL/GenBank/DDBJ whole genome shotgun (WGS) entry which is preliminary data.</text>
</comment>
<evidence type="ECO:0000256" key="3">
    <source>
        <dbReference type="ARBA" id="ARBA00022989"/>
    </source>
</evidence>
<dbReference type="PROSITE" id="PS50801">
    <property type="entry name" value="STAS"/>
    <property type="match status" value="1"/>
</dbReference>
<dbReference type="InterPro" id="IPR001902">
    <property type="entry name" value="SLC26A/SulP_fam"/>
</dbReference>
<evidence type="ECO:0000256" key="2">
    <source>
        <dbReference type="ARBA" id="ARBA00022692"/>
    </source>
</evidence>
<dbReference type="Gene3D" id="3.30.750.24">
    <property type="entry name" value="STAS domain"/>
    <property type="match status" value="1"/>
</dbReference>
<reference evidence="7" key="1">
    <citation type="journal article" date="2021" name="PeerJ">
        <title>Extensive microbial diversity within the chicken gut microbiome revealed by metagenomics and culture.</title>
        <authorList>
            <person name="Gilroy R."/>
            <person name="Ravi A."/>
            <person name="Getino M."/>
            <person name="Pursley I."/>
            <person name="Horton D.L."/>
            <person name="Alikhan N.F."/>
            <person name="Baker D."/>
            <person name="Gharbi K."/>
            <person name="Hall N."/>
            <person name="Watson M."/>
            <person name="Adriaenssens E.M."/>
            <person name="Foster-Nyarko E."/>
            <person name="Jarju S."/>
            <person name="Secka A."/>
            <person name="Antonio M."/>
            <person name="Oren A."/>
            <person name="Chaudhuri R.R."/>
            <person name="La Ragione R."/>
            <person name="Hildebrand F."/>
            <person name="Pallen M.J."/>
        </authorList>
    </citation>
    <scope>NUCLEOTIDE SEQUENCE</scope>
    <source>
        <strain evidence="7">ChiSxjej1B13-11762</strain>
    </source>
</reference>
<keyword evidence="3 5" id="KW-1133">Transmembrane helix</keyword>
<evidence type="ECO:0000256" key="4">
    <source>
        <dbReference type="ARBA" id="ARBA00023136"/>
    </source>
</evidence>
<keyword evidence="4 5" id="KW-0472">Membrane</keyword>
<dbReference type="PANTHER" id="PTHR11814">
    <property type="entry name" value="SULFATE TRANSPORTER"/>
    <property type="match status" value="1"/>
</dbReference>
<dbReference type="GO" id="GO:0016020">
    <property type="term" value="C:membrane"/>
    <property type="evidence" value="ECO:0007669"/>
    <property type="project" value="UniProtKB-SubCell"/>
</dbReference>
<feature type="transmembrane region" description="Helical" evidence="5">
    <location>
        <begin position="74"/>
        <end position="95"/>
    </location>
</feature>
<dbReference type="InterPro" id="IPR036513">
    <property type="entry name" value="STAS_dom_sf"/>
</dbReference>
<feature type="transmembrane region" description="Helical" evidence="5">
    <location>
        <begin position="327"/>
        <end position="347"/>
    </location>
</feature>
<dbReference type="InterPro" id="IPR002645">
    <property type="entry name" value="STAS_dom"/>
</dbReference>
<dbReference type="EMBL" id="DXGF01000069">
    <property type="protein sequence ID" value="HIW83434.1"/>
    <property type="molecule type" value="Genomic_DNA"/>
</dbReference>
<protein>
    <submittedName>
        <fullName evidence="7">SulP family inorganic anion transporter</fullName>
    </submittedName>
</protein>
<comment type="subcellular location">
    <subcellularLocation>
        <location evidence="1">Membrane</location>
        <topology evidence="1">Multi-pass membrane protein</topology>
    </subcellularLocation>
</comment>
<accession>A0A9D1R8X5</accession>
<evidence type="ECO:0000259" key="6">
    <source>
        <dbReference type="PROSITE" id="PS50801"/>
    </source>
</evidence>
<reference evidence="7" key="2">
    <citation type="submission" date="2021-04" db="EMBL/GenBank/DDBJ databases">
        <authorList>
            <person name="Gilroy R."/>
        </authorList>
    </citation>
    <scope>NUCLEOTIDE SEQUENCE</scope>
    <source>
        <strain evidence="7">ChiSxjej1B13-11762</strain>
    </source>
</reference>
<evidence type="ECO:0000256" key="1">
    <source>
        <dbReference type="ARBA" id="ARBA00004141"/>
    </source>
</evidence>